<organism evidence="1 2">
    <name type="scientific">Deinococcus radiopugnans ATCC 19172</name>
    <dbReference type="NCBI Taxonomy" id="585398"/>
    <lineage>
        <taxon>Bacteria</taxon>
        <taxon>Thermotogati</taxon>
        <taxon>Deinococcota</taxon>
        <taxon>Deinococci</taxon>
        <taxon>Deinococcales</taxon>
        <taxon>Deinococcaceae</taxon>
        <taxon>Deinococcus</taxon>
    </lineage>
</organism>
<comment type="caution">
    <text evidence="1">The sequence shown here is derived from an EMBL/GenBank/DDBJ whole genome shotgun (WGS) entry which is preliminary data.</text>
</comment>
<proteinExistence type="predicted"/>
<reference evidence="1 2" key="1">
    <citation type="submission" date="2020-08" db="EMBL/GenBank/DDBJ databases">
        <title>Genomic Encyclopedia of Type Strains, Phase IV (KMG-IV): sequencing the most valuable type-strain genomes for metagenomic binning, comparative biology and taxonomic classification.</title>
        <authorList>
            <person name="Goeker M."/>
        </authorList>
    </citation>
    <scope>NUCLEOTIDE SEQUENCE [LARGE SCALE GENOMIC DNA]</scope>
    <source>
        <strain evidence="1 2">DSM 12027</strain>
    </source>
</reference>
<dbReference type="SUPFAM" id="SSF159501">
    <property type="entry name" value="EreA/ChaN-like"/>
    <property type="match status" value="1"/>
</dbReference>
<gene>
    <name evidence="1" type="ORF">HNQ04_003936</name>
</gene>
<dbReference type="Gene3D" id="3.30.1870.10">
    <property type="entry name" value="EreA-like, domain 2"/>
    <property type="match status" value="1"/>
</dbReference>
<dbReference type="InterPro" id="IPR007815">
    <property type="entry name" value="Emycin_Estase"/>
</dbReference>
<protein>
    <submittedName>
        <fullName evidence="1">Erythromycin esterase-like protein</fullName>
    </submittedName>
</protein>
<dbReference type="InterPro" id="IPR052036">
    <property type="entry name" value="Hydrolase/PRTase-associated"/>
</dbReference>
<accession>A0ABR6NZL7</accession>
<dbReference type="EMBL" id="JACHEW010000037">
    <property type="protein sequence ID" value="MBB6018655.1"/>
    <property type="molecule type" value="Genomic_DNA"/>
</dbReference>
<dbReference type="PANTHER" id="PTHR31299">
    <property type="entry name" value="ESTERASE, PUTATIVE (AFU_ORTHOLOGUE AFUA_1G05850)-RELATED"/>
    <property type="match status" value="1"/>
</dbReference>
<evidence type="ECO:0000313" key="1">
    <source>
        <dbReference type="EMBL" id="MBB6018655.1"/>
    </source>
</evidence>
<sequence>MPDQTSQISWPLTDPAAALSAFLAALPDAPHLLGLGEPTHGVEAFPLWRNRIFQTLVETQGFRSIAIESDIIAGLQADAYVASGQDTLDEVMTGGFSHGFRGVQANRDLVVWMRQFNAGRNELDRVRFYGFDPPIENMWAASPRHVLLALWDFLAPRFSHLPADRATLEHLCGDDARWTNQAAAMDPSQSIGATADAWHLRALADDLLGFLETQRPGLGAQPELWEARLHARTALGLLRYHANLATPSADRISQMLALRAVMMADNLRAIAEREMERGPTLVFAHNSHLQRGASQIRMETMNADWWPAGAHLLGRGTPYAVIAMSSGEGAALLLPDAGEGHQRSGASLQATPGRLERDGVLVVAAGSEIPSETRSPLG</sequence>
<dbReference type="CDD" id="cd14728">
    <property type="entry name" value="Ere-like"/>
    <property type="match status" value="1"/>
</dbReference>
<name>A0ABR6NZL7_9DEIO</name>
<dbReference type="Pfam" id="PF05139">
    <property type="entry name" value="Erythro_esteras"/>
    <property type="match status" value="1"/>
</dbReference>
<dbReference type="InterPro" id="IPR014622">
    <property type="entry name" value="UCP036794_erythomycin"/>
</dbReference>
<evidence type="ECO:0000313" key="2">
    <source>
        <dbReference type="Proteomes" id="UP000629870"/>
    </source>
</evidence>
<dbReference type="RefSeq" id="WP_221265632.1">
    <property type="nucleotide sequence ID" value="NZ_JACHEW010000037.1"/>
</dbReference>
<keyword evidence="2" id="KW-1185">Reference proteome</keyword>
<dbReference type="PIRSF" id="PIRSF036794">
    <property type="entry name" value="UCP_erythr_ester"/>
    <property type="match status" value="1"/>
</dbReference>
<dbReference type="Proteomes" id="UP000629870">
    <property type="component" value="Unassembled WGS sequence"/>
</dbReference>
<dbReference type="PANTHER" id="PTHR31299:SF0">
    <property type="entry name" value="ESTERASE, PUTATIVE (AFU_ORTHOLOGUE AFUA_1G05850)-RELATED"/>
    <property type="match status" value="1"/>
</dbReference>